<proteinExistence type="predicted"/>
<comment type="subcellular location">
    <subcellularLocation>
        <location evidence="1">Apical cell membrane</location>
    </subcellularLocation>
    <subcellularLocation>
        <location evidence="2">Cell junction</location>
        <location evidence="2">Tight junction</location>
    </subcellularLocation>
</comment>
<dbReference type="PANTHER" id="PTHR19964:SF92">
    <property type="entry name" value="PATJ HOMOLOG"/>
    <property type="match status" value="1"/>
</dbReference>
<evidence type="ECO:0000256" key="6">
    <source>
        <dbReference type="ARBA" id="ARBA00022737"/>
    </source>
</evidence>
<dbReference type="SUPFAM" id="SSF101288">
    <property type="entry name" value="L27 domain"/>
    <property type="match status" value="1"/>
</dbReference>
<dbReference type="InterPro" id="IPR036034">
    <property type="entry name" value="PDZ_sf"/>
</dbReference>
<keyword evidence="8" id="KW-0472">Membrane</keyword>
<evidence type="ECO:0000259" key="9">
    <source>
        <dbReference type="PROSITE" id="PS50106"/>
    </source>
</evidence>
<dbReference type="InterPro" id="IPR001478">
    <property type="entry name" value="PDZ"/>
</dbReference>
<keyword evidence="6" id="KW-0677">Repeat</keyword>
<dbReference type="Gene3D" id="2.30.42.10">
    <property type="match status" value="1"/>
</dbReference>
<evidence type="ECO:0000256" key="3">
    <source>
        <dbReference type="ARBA" id="ARBA00022427"/>
    </source>
</evidence>
<protein>
    <recommendedName>
        <fullName evidence="13">PDZ domain-containing protein</fullName>
    </recommendedName>
</protein>
<dbReference type="EMBL" id="JAODUO010000043">
    <property type="protein sequence ID" value="KAK2191892.1"/>
    <property type="molecule type" value="Genomic_DNA"/>
</dbReference>
<dbReference type="Gene3D" id="1.10.287.650">
    <property type="entry name" value="L27 domain"/>
    <property type="match status" value="1"/>
</dbReference>
<accession>A0AAD9UJT5</accession>
<evidence type="ECO:0000313" key="12">
    <source>
        <dbReference type="Proteomes" id="UP001209878"/>
    </source>
</evidence>
<feature type="domain" description="PDZ" evidence="9">
    <location>
        <begin position="133"/>
        <end position="174"/>
    </location>
</feature>
<dbReference type="SUPFAM" id="SSF50156">
    <property type="entry name" value="PDZ domain-like"/>
    <property type="match status" value="1"/>
</dbReference>
<evidence type="ECO:0000313" key="11">
    <source>
        <dbReference type="EMBL" id="KAK2191892.1"/>
    </source>
</evidence>
<evidence type="ECO:0000256" key="5">
    <source>
        <dbReference type="ARBA" id="ARBA00022553"/>
    </source>
</evidence>
<feature type="domain" description="L27" evidence="10">
    <location>
        <begin position="3"/>
        <end position="63"/>
    </location>
</feature>
<keyword evidence="3" id="KW-0796">Tight junction</keyword>
<organism evidence="11 12">
    <name type="scientific">Ridgeia piscesae</name>
    <name type="common">Tubeworm</name>
    <dbReference type="NCBI Taxonomy" id="27915"/>
    <lineage>
        <taxon>Eukaryota</taxon>
        <taxon>Metazoa</taxon>
        <taxon>Spiralia</taxon>
        <taxon>Lophotrochozoa</taxon>
        <taxon>Annelida</taxon>
        <taxon>Polychaeta</taxon>
        <taxon>Sedentaria</taxon>
        <taxon>Canalipalpata</taxon>
        <taxon>Sabellida</taxon>
        <taxon>Siboglinidae</taxon>
        <taxon>Ridgeia</taxon>
    </lineage>
</organism>
<evidence type="ECO:0000256" key="8">
    <source>
        <dbReference type="ARBA" id="ARBA00023136"/>
    </source>
</evidence>
<dbReference type="GO" id="GO:0016324">
    <property type="term" value="C:apical plasma membrane"/>
    <property type="evidence" value="ECO:0007669"/>
    <property type="project" value="UniProtKB-SubCell"/>
</dbReference>
<comment type="caution">
    <text evidence="11">The sequence shown here is derived from an EMBL/GenBank/DDBJ whole genome shotgun (WGS) entry which is preliminary data.</text>
</comment>
<dbReference type="Proteomes" id="UP001209878">
    <property type="component" value="Unassembled WGS sequence"/>
</dbReference>
<dbReference type="GO" id="GO:0005923">
    <property type="term" value="C:bicellular tight junction"/>
    <property type="evidence" value="ECO:0007669"/>
    <property type="project" value="UniProtKB-SubCell"/>
</dbReference>
<dbReference type="InterPro" id="IPR015132">
    <property type="entry name" value="L27_2"/>
</dbReference>
<evidence type="ECO:0000256" key="2">
    <source>
        <dbReference type="ARBA" id="ARBA00004435"/>
    </source>
</evidence>
<evidence type="ECO:0000256" key="4">
    <source>
        <dbReference type="ARBA" id="ARBA00022475"/>
    </source>
</evidence>
<evidence type="ECO:0000259" key="10">
    <source>
        <dbReference type="PROSITE" id="PS51022"/>
    </source>
</evidence>
<dbReference type="InterPro" id="IPR036892">
    <property type="entry name" value="L27_dom_sf"/>
</dbReference>
<evidence type="ECO:0000256" key="1">
    <source>
        <dbReference type="ARBA" id="ARBA00004221"/>
    </source>
</evidence>
<keyword evidence="4" id="KW-1003">Cell membrane</keyword>
<dbReference type="InterPro" id="IPR051342">
    <property type="entry name" value="PDZ_scaffold"/>
</dbReference>
<dbReference type="AlphaFoldDB" id="A0AAD9UJT5"/>
<evidence type="ECO:0000256" key="7">
    <source>
        <dbReference type="ARBA" id="ARBA00022949"/>
    </source>
</evidence>
<gene>
    <name evidence="11" type="ORF">NP493_43g03022</name>
</gene>
<dbReference type="Pfam" id="PF09045">
    <property type="entry name" value="L27_2"/>
    <property type="match status" value="1"/>
</dbReference>
<dbReference type="PROSITE" id="PS50106">
    <property type="entry name" value="PDZ"/>
    <property type="match status" value="1"/>
</dbReference>
<evidence type="ECO:0008006" key="13">
    <source>
        <dbReference type="Google" id="ProtNLM"/>
    </source>
</evidence>
<sequence>MSLHTDSQGALEVLERIQLKLRSANDTTAESDLNSLIFLLDSPLLTQLLSIEDSLQQLKQVHAVHQLGPDDFDFSATSGELIIHENLATVEEWDSAAPTSSMESVTAQTAAPPVGDAAKVIELAAAQGRTIEHLTLYKAENTSLGFSVVGLQSEQQGEIGIFVQEIQPGGIAAR</sequence>
<keyword evidence="5" id="KW-0597">Phosphoprotein</keyword>
<dbReference type="PANTHER" id="PTHR19964">
    <property type="entry name" value="MULTIPLE PDZ DOMAIN PROTEIN"/>
    <property type="match status" value="1"/>
</dbReference>
<keyword evidence="7" id="KW-0965">Cell junction</keyword>
<dbReference type="PROSITE" id="PS51022">
    <property type="entry name" value="L27"/>
    <property type="match status" value="1"/>
</dbReference>
<reference evidence="11" key="1">
    <citation type="journal article" date="2023" name="Mol. Biol. Evol.">
        <title>Third-Generation Sequencing Reveals the Adaptive Role of the Epigenome in Three Deep-Sea Polychaetes.</title>
        <authorList>
            <person name="Perez M."/>
            <person name="Aroh O."/>
            <person name="Sun Y."/>
            <person name="Lan Y."/>
            <person name="Juniper S.K."/>
            <person name="Young C.R."/>
            <person name="Angers B."/>
            <person name="Qian P.Y."/>
        </authorList>
    </citation>
    <scope>NUCLEOTIDE SEQUENCE</scope>
    <source>
        <strain evidence="11">R07B-5</strain>
    </source>
</reference>
<keyword evidence="12" id="KW-1185">Reference proteome</keyword>
<name>A0AAD9UJT5_RIDPI</name>
<dbReference type="InterPro" id="IPR004172">
    <property type="entry name" value="L27_dom"/>
</dbReference>